<dbReference type="Pfam" id="PF20639">
    <property type="entry name" value="Rrn6_K-rich"/>
    <property type="match status" value="1"/>
</dbReference>
<dbReference type="InterPro" id="IPR048536">
    <property type="entry name" value="Rrn6_K-rich"/>
</dbReference>
<dbReference type="Proteomes" id="UP000829685">
    <property type="component" value="Unassembled WGS sequence"/>
</dbReference>
<protein>
    <recommendedName>
        <fullName evidence="6">RNA polymerase I-specific transcription initiation factor RRN6-like protein</fullName>
    </recommendedName>
</protein>
<accession>A0A9P9WM80</accession>
<keyword evidence="5" id="KW-1185">Reference proteome</keyword>
<dbReference type="PANTHER" id="PTHR28221">
    <property type="entry name" value="RNA POLYMERASE I-SPECIFIC TRANSCRIPTION INITIATION FACTOR RRN6"/>
    <property type="match status" value="1"/>
</dbReference>
<dbReference type="PANTHER" id="PTHR28221:SF2">
    <property type="entry name" value="RNA POLYMERASE I-SPECIFIC TRANSCRIPTION INITIATION FACTOR RRN6"/>
    <property type="match status" value="1"/>
</dbReference>
<feature type="domain" description="RRN6 beta-propeller" evidence="2">
    <location>
        <begin position="119"/>
        <end position="514"/>
    </location>
</feature>
<dbReference type="EMBL" id="JAFIMR010000015">
    <property type="protein sequence ID" value="KAI1869623.1"/>
    <property type="molecule type" value="Genomic_DNA"/>
</dbReference>
<dbReference type="GO" id="GO:0001179">
    <property type="term" value="F:RNA polymerase I general transcription initiation factor binding"/>
    <property type="evidence" value="ECO:0007669"/>
    <property type="project" value="TreeGrafter"/>
</dbReference>
<feature type="domain" description="RRN6 K-rich C-terminal" evidence="3">
    <location>
        <begin position="915"/>
        <end position="1036"/>
    </location>
</feature>
<feature type="compositionally biased region" description="Basic residues" evidence="1">
    <location>
        <begin position="1026"/>
        <end position="1036"/>
    </location>
</feature>
<dbReference type="Pfam" id="PF10214">
    <property type="entry name" value="Rrn6_beta-prop"/>
    <property type="match status" value="1"/>
</dbReference>
<evidence type="ECO:0000259" key="3">
    <source>
        <dbReference type="Pfam" id="PF20639"/>
    </source>
</evidence>
<organism evidence="4 5">
    <name type="scientific">Neoarthrinium moseri</name>
    <dbReference type="NCBI Taxonomy" id="1658444"/>
    <lineage>
        <taxon>Eukaryota</taxon>
        <taxon>Fungi</taxon>
        <taxon>Dikarya</taxon>
        <taxon>Ascomycota</taxon>
        <taxon>Pezizomycotina</taxon>
        <taxon>Sordariomycetes</taxon>
        <taxon>Xylariomycetidae</taxon>
        <taxon>Amphisphaeriales</taxon>
        <taxon>Apiosporaceae</taxon>
        <taxon>Neoarthrinium</taxon>
    </lineage>
</organism>
<comment type="caution">
    <text evidence="4">The sequence shown here is derived from an EMBL/GenBank/DDBJ whole genome shotgun (WGS) entry which is preliminary data.</text>
</comment>
<dbReference type="InterPro" id="IPR019350">
    <property type="entry name" value="RNA_pol_I-sp_TIF_RRN6-like"/>
</dbReference>
<evidence type="ECO:0000259" key="2">
    <source>
        <dbReference type="Pfam" id="PF10214"/>
    </source>
</evidence>
<evidence type="ECO:0000313" key="4">
    <source>
        <dbReference type="EMBL" id="KAI1869623.1"/>
    </source>
</evidence>
<reference evidence="4" key="1">
    <citation type="submission" date="2021-03" db="EMBL/GenBank/DDBJ databases">
        <title>Revisited historic fungal species revealed as producer of novel bioactive compounds through whole genome sequencing and comparative genomics.</title>
        <authorList>
            <person name="Vignolle G.A."/>
            <person name="Hochenegger N."/>
            <person name="Mach R.L."/>
            <person name="Mach-Aigner A.R."/>
            <person name="Javad Rahimi M."/>
            <person name="Salim K.A."/>
            <person name="Chan C.M."/>
            <person name="Lim L.B.L."/>
            <person name="Cai F."/>
            <person name="Druzhinina I.S."/>
            <person name="U'Ren J.M."/>
            <person name="Derntl C."/>
        </authorList>
    </citation>
    <scope>NUCLEOTIDE SEQUENCE</scope>
    <source>
        <strain evidence="4">TUCIM 5799</strain>
    </source>
</reference>
<feature type="region of interest" description="Disordered" evidence="1">
    <location>
        <begin position="989"/>
        <end position="1036"/>
    </location>
</feature>
<dbReference type="InterPro" id="IPR048535">
    <property type="entry name" value="RRN6_beta-prop"/>
</dbReference>
<proteinExistence type="predicted"/>
<feature type="region of interest" description="Disordered" evidence="1">
    <location>
        <begin position="864"/>
        <end position="893"/>
    </location>
</feature>
<dbReference type="GO" id="GO:0070860">
    <property type="term" value="C:RNA polymerase I core factor complex"/>
    <property type="evidence" value="ECO:0007669"/>
    <property type="project" value="TreeGrafter"/>
</dbReference>
<dbReference type="GO" id="GO:0001163">
    <property type="term" value="F:RNA polymerase I transcription regulatory region sequence-specific DNA binding"/>
    <property type="evidence" value="ECO:0007669"/>
    <property type="project" value="TreeGrafter"/>
</dbReference>
<sequence length="1036" mass="115714">MADRRYDEPTFGNPGRLAYEPAGARQAEDWGWLTARNLDGDRVPKFSQVGSHHEWLAATHDPSPTFASGSWQESQKQRRWLLKNHPEAALGNDGLGELLAVETAQPRRPQASSWGLEQFAVGQMADTSSDVNKSVAVPLLAMAAGSAGDVLRLVRPTASRWQVEKSGTTGHVAEFQVLDSVRHQETLWTKDVGTIRRIRAVVSTRRFDPVRWLIVQRDSSTAVFRPEYQKVPVASESFSGTGPQDPSHIAPNLLFSLSTKQTGLNSHSDAAFNPGVKSKPPQLAIIDDGGNWSIWDVAGTRNRSYKRPQVRLSRCGNIREGVRERLSRRLATDPQWHRILWVGHADPEDDVDDSDQDDSAHFESTFSPLERSSTLLLCNQRLLKLFDLETNNFLPDLRLIAEGSKDIILDVQVDPRDARYVYILTAKRIVVATTYATESSAHYQVEKKVSVIRSFPHLRSRFDRHLHITVAPGSSTPAGRTSVLLLYSRDSGWHDVFCLGFSKQRPDRVSCYHDKIVSQNPLASDGVRGLQKLYLAPVPVATFVASGNASRRNDINFYQLFTFGTDLSLSYCLSMRTNLQLHPDSLSLRSASISERPVEEGSRRLRSKSDKYSSQELERQRAVRYLSSRFVVADSIVEFHKKVDKPAVKAAKSTSRTLKQQRMIRPVHELFQTILLRLQAEDGDASTGMDIYGVAPFDPVFVSLQEAMETRSLPLKPIFDMVQNFRTPRDMNETSQDWHSEIEQLRHVDPALTIVSLSTVSSTLDTANYIEDLYTSLSGSMLGTSHAETDYTGMSHYTGLGMRRIACELYLSRIGIAYIPLELYETPGADSLDIRSSPTIMPEDMLQASQESNRSSALSPNVYVDSQASSRASTPASTVPSVAAKSEPENDSEDKSIALLRALTGSGKSIARLNLPSKWNVGEDISRHAWSIDQNTEITPGMQRRAKQEARQARKRKRAETLLRLQQEHSLAPSTQPVSDTRFYTQTSQPMNDFSSQTRIMSSAPPVTMSQPVPGIFSSRPNLERPKKKPKRKGGF</sequence>
<evidence type="ECO:0000313" key="5">
    <source>
        <dbReference type="Proteomes" id="UP000829685"/>
    </source>
</evidence>
<dbReference type="AlphaFoldDB" id="A0A9P9WM80"/>
<name>A0A9P9WM80_9PEZI</name>
<dbReference type="GO" id="GO:0042790">
    <property type="term" value="P:nucleolar large rRNA transcription by RNA polymerase I"/>
    <property type="evidence" value="ECO:0007669"/>
    <property type="project" value="TreeGrafter"/>
</dbReference>
<gene>
    <name evidence="4" type="ORF">JX265_006713</name>
</gene>
<feature type="compositionally biased region" description="Polar residues" evidence="1">
    <location>
        <begin position="989"/>
        <end position="1001"/>
    </location>
</feature>
<feature type="compositionally biased region" description="Polar residues" evidence="1">
    <location>
        <begin position="864"/>
        <end position="880"/>
    </location>
</feature>
<evidence type="ECO:0008006" key="6">
    <source>
        <dbReference type="Google" id="ProtNLM"/>
    </source>
</evidence>
<evidence type="ECO:0000256" key="1">
    <source>
        <dbReference type="SAM" id="MobiDB-lite"/>
    </source>
</evidence>